<dbReference type="Gene3D" id="3.30.1380.20">
    <property type="entry name" value="Trafficking protein particle complex subunit 3"/>
    <property type="match status" value="1"/>
</dbReference>
<dbReference type="EMBL" id="VTER01000022">
    <property type="protein sequence ID" value="TYS40571.1"/>
    <property type="molecule type" value="Genomic_DNA"/>
</dbReference>
<dbReference type="PANTHER" id="PTHR35090">
    <property type="entry name" value="DNA-DIRECTED RNA POLYMERASE SUBUNIT I"/>
    <property type="match status" value="1"/>
</dbReference>
<dbReference type="AlphaFoldDB" id="A0A5D4QRP5"/>
<dbReference type="SUPFAM" id="SSF111126">
    <property type="entry name" value="Ligand-binding domain in the NO signalling and Golgi transport"/>
    <property type="match status" value="1"/>
</dbReference>
<reference evidence="1 2" key="1">
    <citation type="submission" date="2019-08" db="EMBL/GenBank/DDBJ databases">
        <title>Bacillus genomes from the desert of Cuatro Cienegas, Coahuila.</title>
        <authorList>
            <person name="Olmedo-Alvarez G."/>
        </authorList>
    </citation>
    <scope>NUCLEOTIDE SEQUENCE [LARGE SCALE GENOMIC DNA]</scope>
    <source>
        <strain evidence="1 2">CH446_14T</strain>
    </source>
</reference>
<sequence>MSNMTSAETKAEHGPETVPAFGYELIREEILSDMLGKDAAEILYWAGKRLARKYPLESMEAVIEFFENAGWGNLAVKEEKRSEMEFQLSSPLFARRFKENPDCTFQLEAGFLAQQLESQKELLSEAFEHPKKRGGLVLFTVKWDKKDRISPL</sequence>
<name>A0A5D4QRP5_9BACI</name>
<dbReference type="Pfam" id="PF10702">
    <property type="entry name" value="DUF2507"/>
    <property type="match status" value="1"/>
</dbReference>
<dbReference type="InterPro" id="IPR019642">
    <property type="entry name" value="DUF2507"/>
</dbReference>
<evidence type="ECO:0000313" key="2">
    <source>
        <dbReference type="Proteomes" id="UP000322139"/>
    </source>
</evidence>
<dbReference type="PANTHER" id="PTHR35090:SF1">
    <property type="entry name" value="SLR0144 PROTEIN"/>
    <property type="match status" value="1"/>
</dbReference>
<comment type="caution">
    <text evidence="1">The sequence shown here is derived from an EMBL/GenBank/DDBJ whole genome shotgun (WGS) entry which is preliminary data.</text>
</comment>
<proteinExistence type="predicted"/>
<protein>
    <submittedName>
        <fullName evidence="1">DUF2507 domain-containing protein</fullName>
    </submittedName>
</protein>
<gene>
    <name evidence="1" type="ORF">FZD51_24975</name>
</gene>
<accession>A0A5D4QRP5</accession>
<dbReference type="InterPro" id="IPR024096">
    <property type="entry name" value="NO_sig/Golgi_transp_ligand-bd"/>
</dbReference>
<evidence type="ECO:0000313" key="1">
    <source>
        <dbReference type="EMBL" id="TYS40571.1"/>
    </source>
</evidence>
<organism evidence="1 2">
    <name type="scientific">Bacillus infantis</name>
    <dbReference type="NCBI Taxonomy" id="324767"/>
    <lineage>
        <taxon>Bacteria</taxon>
        <taxon>Bacillati</taxon>
        <taxon>Bacillota</taxon>
        <taxon>Bacilli</taxon>
        <taxon>Bacillales</taxon>
        <taxon>Bacillaceae</taxon>
        <taxon>Bacillus</taxon>
    </lineage>
</organism>
<dbReference type="Proteomes" id="UP000322139">
    <property type="component" value="Unassembled WGS sequence"/>
</dbReference>